<accession>A0ABP7AC34</accession>
<feature type="compositionally biased region" description="Low complexity" evidence="1">
    <location>
        <begin position="28"/>
        <end position="40"/>
    </location>
</feature>
<dbReference type="RefSeq" id="WP_344806749.1">
    <property type="nucleotide sequence ID" value="NZ_BAABAB010000023.1"/>
</dbReference>
<protein>
    <recommendedName>
        <fullName evidence="4">DUF4019 domain-containing protein</fullName>
    </recommendedName>
</protein>
<dbReference type="Proteomes" id="UP001501490">
    <property type="component" value="Unassembled WGS sequence"/>
</dbReference>
<name>A0ABP7AC34_9ACTN</name>
<reference evidence="3" key="1">
    <citation type="journal article" date="2019" name="Int. J. Syst. Evol. Microbiol.">
        <title>The Global Catalogue of Microorganisms (GCM) 10K type strain sequencing project: providing services to taxonomists for standard genome sequencing and annotation.</title>
        <authorList>
            <consortium name="The Broad Institute Genomics Platform"/>
            <consortium name="The Broad Institute Genome Sequencing Center for Infectious Disease"/>
            <person name="Wu L."/>
            <person name="Ma J."/>
        </authorList>
    </citation>
    <scope>NUCLEOTIDE SEQUENCE [LARGE SCALE GENOMIC DNA]</scope>
    <source>
        <strain evidence="3">JCM 16929</strain>
    </source>
</reference>
<dbReference type="EMBL" id="BAABAB010000023">
    <property type="protein sequence ID" value="GAA3628884.1"/>
    <property type="molecule type" value="Genomic_DNA"/>
</dbReference>
<sequence>MRLRTLALIAALALVALVAATITIWTLSSPPTATTPAPSETAPPPPASSTRSYDPDAGDVASGENDGAPAEVQEAAWGPVADRFARNFTNTTGGAPAWRQRLIGNPASPDVTTDISDQLKTIAVSNVPAGHYTGRQLVKSSAYEVAVKVTYREGWAMVLYLIADGTRFQVYAYDRWEA</sequence>
<feature type="region of interest" description="Disordered" evidence="1">
    <location>
        <begin position="28"/>
        <end position="68"/>
    </location>
</feature>
<keyword evidence="3" id="KW-1185">Reference proteome</keyword>
<evidence type="ECO:0000256" key="1">
    <source>
        <dbReference type="SAM" id="MobiDB-lite"/>
    </source>
</evidence>
<evidence type="ECO:0008006" key="4">
    <source>
        <dbReference type="Google" id="ProtNLM"/>
    </source>
</evidence>
<evidence type="ECO:0000313" key="3">
    <source>
        <dbReference type="Proteomes" id="UP001501490"/>
    </source>
</evidence>
<organism evidence="2 3">
    <name type="scientific">Microlunatus ginsengisoli</name>
    <dbReference type="NCBI Taxonomy" id="363863"/>
    <lineage>
        <taxon>Bacteria</taxon>
        <taxon>Bacillati</taxon>
        <taxon>Actinomycetota</taxon>
        <taxon>Actinomycetes</taxon>
        <taxon>Propionibacteriales</taxon>
        <taxon>Propionibacteriaceae</taxon>
        <taxon>Microlunatus</taxon>
    </lineage>
</organism>
<proteinExistence type="predicted"/>
<evidence type="ECO:0000313" key="2">
    <source>
        <dbReference type="EMBL" id="GAA3628884.1"/>
    </source>
</evidence>
<gene>
    <name evidence="2" type="ORF">GCM10022236_34040</name>
</gene>
<comment type="caution">
    <text evidence="2">The sequence shown here is derived from an EMBL/GenBank/DDBJ whole genome shotgun (WGS) entry which is preliminary data.</text>
</comment>